<dbReference type="CDD" id="cd08545">
    <property type="entry name" value="YcnI_like"/>
    <property type="match status" value="1"/>
</dbReference>
<comment type="caution">
    <text evidence="5">The sequence shown here is derived from an EMBL/GenBank/DDBJ whole genome shotgun (WGS) entry which is preliminary data.</text>
</comment>
<dbReference type="AlphaFoldDB" id="A0A0K9GYR0"/>
<dbReference type="STRING" id="1679170.AC625_21275"/>
<dbReference type="PATRIC" id="fig|1679170.3.peg.4800"/>
<evidence type="ECO:0000313" key="6">
    <source>
        <dbReference type="Proteomes" id="UP000037146"/>
    </source>
</evidence>
<sequence>MKKLLTFTVIMIVAFSLFAGMASAHVTVQPKETSQGQYEVFTVRVPSESEEVPTTKIEVKFPAEVNITRFEPKAGWKYEVQKDASDKITSVTWTAEGEGLTPTDFGQFNMQGKVADDATEIVWKAYQTYKDGSVVEWIGAPDAQYPASVTGVKPGDGSAHDHGHGEVTTDSTADAHGAKEQATEETTTSSSSNTPLYLSIAALIVGLLSLGLTFKKRS</sequence>
<dbReference type="Proteomes" id="UP000037146">
    <property type="component" value="Unassembled WGS sequence"/>
</dbReference>
<dbReference type="InterPro" id="IPR012533">
    <property type="entry name" value="YcnI-copper_dom"/>
</dbReference>
<proteinExistence type="predicted"/>
<dbReference type="Pfam" id="PF07987">
    <property type="entry name" value="DUF1775"/>
    <property type="match status" value="1"/>
</dbReference>
<name>A0A0K9GYR0_9BACI</name>
<evidence type="ECO:0000256" key="3">
    <source>
        <dbReference type="SAM" id="SignalP"/>
    </source>
</evidence>
<feature type="compositionally biased region" description="Basic and acidic residues" evidence="1">
    <location>
        <begin position="158"/>
        <end position="167"/>
    </location>
</feature>
<feature type="transmembrane region" description="Helical" evidence="2">
    <location>
        <begin position="196"/>
        <end position="214"/>
    </location>
</feature>
<evidence type="ECO:0000259" key="4">
    <source>
        <dbReference type="Pfam" id="PF07987"/>
    </source>
</evidence>
<dbReference type="OrthoDB" id="69896at2"/>
<gene>
    <name evidence="5" type="ORF">AC625_21275</name>
</gene>
<dbReference type="InterPro" id="IPR038507">
    <property type="entry name" value="YcnI-like_sf"/>
</dbReference>
<feature type="chain" id="PRO_5005524709" evidence="3">
    <location>
        <begin position="25"/>
        <end position="218"/>
    </location>
</feature>
<keyword evidence="2" id="KW-1133">Transmembrane helix</keyword>
<feature type="region of interest" description="Disordered" evidence="1">
    <location>
        <begin position="148"/>
        <end position="192"/>
    </location>
</feature>
<organism evidence="5 6">
    <name type="scientific">Peribacillus loiseleuriae</name>
    <dbReference type="NCBI Taxonomy" id="1679170"/>
    <lineage>
        <taxon>Bacteria</taxon>
        <taxon>Bacillati</taxon>
        <taxon>Bacillota</taxon>
        <taxon>Bacilli</taxon>
        <taxon>Bacillales</taxon>
        <taxon>Bacillaceae</taxon>
        <taxon>Peribacillus</taxon>
    </lineage>
</organism>
<keyword evidence="2" id="KW-0472">Membrane</keyword>
<protein>
    <submittedName>
        <fullName evidence="5">Nuclear export factor GLE1</fullName>
    </submittedName>
</protein>
<reference evidence="6" key="1">
    <citation type="submission" date="2015-07" db="EMBL/GenBank/DDBJ databases">
        <title>Genome sequencing project for genomic taxonomy and phylogenomics of Bacillus-like bacteria.</title>
        <authorList>
            <person name="Liu B."/>
            <person name="Wang J."/>
            <person name="Zhu Y."/>
            <person name="Liu G."/>
            <person name="Chen Q."/>
            <person name="Chen Z."/>
            <person name="Lan J."/>
            <person name="Che J."/>
            <person name="Ge C."/>
            <person name="Shi H."/>
            <person name="Pan Z."/>
            <person name="Liu X."/>
        </authorList>
    </citation>
    <scope>NUCLEOTIDE SEQUENCE [LARGE SCALE GENOMIC DNA]</scope>
    <source>
        <strain evidence="6">FJAT-27997</strain>
    </source>
</reference>
<dbReference type="Gene3D" id="2.60.40.2230">
    <property type="entry name" value="Uncharacterised protein YcnI-like PF07987, DUF1775"/>
    <property type="match status" value="1"/>
</dbReference>
<accession>A0A0K9GYR0</accession>
<evidence type="ECO:0000256" key="1">
    <source>
        <dbReference type="SAM" id="MobiDB-lite"/>
    </source>
</evidence>
<evidence type="ECO:0000256" key="2">
    <source>
        <dbReference type="SAM" id="Phobius"/>
    </source>
</evidence>
<feature type="domain" description="YncI copper-binding" evidence="4">
    <location>
        <begin position="25"/>
        <end position="144"/>
    </location>
</feature>
<dbReference type="EMBL" id="LFZW01000001">
    <property type="protein sequence ID" value="KMY51745.1"/>
    <property type="molecule type" value="Genomic_DNA"/>
</dbReference>
<feature type="signal peptide" evidence="3">
    <location>
        <begin position="1"/>
        <end position="24"/>
    </location>
</feature>
<keyword evidence="6" id="KW-1185">Reference proteome</keyword>
<keyword evidence="2" id="KW-0812">Transmembrane</keyword>
<keyword evidence="3" id="KW-0732">Signal</keyword>
<dbReference type="RefSeq" id="WP_049683094.1">
    <property type="nucleotide sequence ID" value="NZ_LFZW01000001.1"/>
</dbReference>
<evidence type="ECO:0000313" key="5">
    <source>
        <dbReference type="EMBL" id="KMY51745.1"/>
    </source>
</evidence>